<keyword evidence="2" id="KW-0614">Plasmid</keyword>
<protein>
    <submittedName>
        <fullName evidence="2">DUF2938 domain-containing protein</fullName>
    </submittedName>
</protein>
<dbReference type="AlphaFoldDB" id="A0AB39HIP0"/>
<organism evidence="2">
    <name type="scientific">Vibrio sp. HB236076</name>
    <dbReference type="NCBI Taxonomy" id="3232307"/>
    <lineage>
        <taxon>Bacteria</taxon>
        <taxon>Pseudomonadati</taxon>
        <taxon>Pseudomonadota</taxon>
        <taxon>Gammaproteobacteria</taxon>
        <taxon>Vibrionales</taxon>
        <taxon>Vibrionaceae</taxon>
        <taxon>Vibrio</taxon>
    </lineage>
</organism>
<geneLocation type="plasmid" evidence="2">
    <name>p-HB236076</name>
</geneLocation>
<feature type="transmembrane region" description="Helical" evidence="1">
    <location>
        <begin position="137"/>
        <end position="160"/>
    </location>
</feature>
<proteinExistence type="predicted"/>
<dbReference type="KEGG" id="vih:AB0763_16190"/>
<dbReference type="Pfam" id="PF11158">
    <property type="entry name" value="DUF2938"/>
    <property type="match status" value="1"/>
</dbReference>
<gene>
    <name evidence="2" type="ORF">AB0763_16190</name>
</gene>
<evidence type="ECO:0000313" key="2">
    <source>
        <dbReference type="EMBL" id="XDK26582.1"/>
    </source>
</evidence>
<sequence>MGHLFFVILIGIGATAVMDLWGAIRKRLLNIAPTNWAMVGRWVGHLGQGQFRHTAIAQSPPIRFERFIGWTAHYVTGVAYAALLVMICGSTWITAPSIGPALAFGIATVVAPFFLLQPGMGAGVAGSRTPNPNAIRLHSVINHAVFGCGLFLSALALQWVPV</sequence>
<dbReference type="InterPro" id="IPR021329">
    <property type="entry name" value="DUF2938"/>
</dbReference>
<feature type="transmembrane region" description="Helical" evidence="1">
    <location>
        <begin position="6"/>
        <end position="24"/>
    </location>
</feature>
<keyword evidence="1" id="KW-0472">Membrane</keyword>
<dbReference type="EMBL" id="CP162602">
    <property type="protein sequence ID" value="XDK26582.1"/>
    <property type="molecule type" value="Genomic_DNA"/>
</dbReference>
<name>A0AB39HIP0_9VIBR</name>
<keyword evidence="1" id="KW-0812">Transmembrane</keyword>
<accession>A0AB39HIP0</accession>
<keyword evidence="1" id="KW-1133">Transmembrane helix</keyword>
<reference evidence="2" key="1">
    <citation type="submission" date="2024-07" db="EMBL/GenBank/DDBJ databases">
        <title>Genome Analysis of a Potential Novel Vibrio Species Secreting pH- and Thermo-stable Alginate Lyase and its Application in Producing Alginate Oligosaccharides.</title>
        <authorList>
            <person name="Huang H."/>
            <person name="Bao K."/>
        </authorList>
    </citation>
    <scope>NUCLEOTIDE SEQUENCE</scope>
    <source>
        <strain evidence="2">HB236076</strain>
        <plasmid evidence="2">p-HB236076</plasmid>
    </source>
</reference>
<evidence type="ECO:0000256" key="1">
    <source>
        <dbReference type="SAM" id="Phobius"/>
    </source>
</evidence>
<feature type="transmembrane region" description="Helical" evidence="1">
    <location>
        <begin position="72"/>
        <end position="92"/>
    </location>
</feature>
<dbReference type="RefSeq" id="WP_306099486.1">
    <property type="nucleotide sequence ID" value="NZ_CP162602.1"/>
</dbReference>
<feature type="transmembrane region" description="Helical" evidence="1">
    <location>
        <begin position="98"/>
        <end position="116"/>
    </location>
</feature>